<dbReference type="Pfam" id="PF12950">
    <property type="entry name" value="TaqI_C"/>
    <property type="match status" value="1"/>
</dbReference>
<dbReference type="PANTHER" id="PTHR33841:SF1">
    <property type="entry name" value="DNA METHYLTRANSFERASE A"/>
    <property type="match status" value="1"/>
</dbReference>
<dbReference type="AlphaFoldDB" id="A0A6N2UJA0"/>
<name>A0A6N2UJA0_BLAHA</name>
<dbReference type="GO" id="GO:0032259">
    <property type="term" value="P:methylation"/>
    <property type="evidence" value="ECO:0007669"/>
    <property type="project" value="UniProtKB-KW"/>
</dbReference>
<evidence type="ECO:0000256" key="1">
    <source>
        <dbReference type="ARBA" id="ARBA00011900"/>
    </source>
</evidence>
<dbReference type="InterPro" id="IPR050953">
    <property type="entry name" value="N4_N6_ade-DNA_methylase"/>
</dbReference>
<keyword evidence="3 8" id="KW-0808">Transferase</keyword>
<dbReference type="CDD" id="cd02440">
    <property type="entry name" value="AdoMet_MTases"/>
    <property type="match status" value="1"/>
</dbReference>
<dbReference type="EC" id="2.1.1.72" evidence="1"/>
<dbReference type="InterPro" id="IPR003356">
    <property type="entry name" value="DNA_methylase_A-5"/>
</dbReference>
<proteinExistence type="predicted"/>
<dbReference type="Gene3D" id="3.40.50.150">
    <property type="entry name" value="Vaccinia Virus protein VP39"/>
    <property type="match status" value="1"/>
</dbReference>
<evidence type="ECO:0000256" key="5">
    <source>
        <dbReference type="ARBA" id="ARBA00047942"/>
    </source>
</evidence>
<dbReference type="GO" id="GO:0003677">
    <property type="term" value="F:DNA binding"/>
    <property type="evidence" value="ECO:0007669"/>
    <property type="project" value="InterPro"/>
</dbReference>
<dbReference type="GO" id="GO:0009007">
    <property type="term" value="F:site-specific DNA-methyltransferase (adenine-specific) activity"/>
    <property type="evidence" value="ECO:0007669"/>
    <property type="project" value="UniProtKB-EC"/>
</dbReference>
<dbReference type="GO" id="GO:0009307">
    <property type="term" value="P:DNA restriction-modification system"/>
    <property type="evidence" value="ECO:0007669"/>
    <property type="project" value="UniProtKB-KW"/>
</dbReference>
<dbReference type="InterPro" id="IPR029063">
    <property type="entry name" value="SAM-dependent_MTases_sf"/>
</dbReference>
<protein>
    <recommendedName>
        <fullName evidence="1">site-specific DNA-methyltransferase (adenine-specific)</fullName>
        <ecNumber evidence="1">2.1.1.72</ecNumber>
    </recommendedName>
</protein>
<evidence type="ECO:0000256" key="2">
    <source>
        <dbReference type="ARBA" id="ARBA00022603"/>
    </source>
</evidence>
<dbReference type="GO" id="GO:0008170">
    <property type="term" value="F:N-methyltransferase activity"/>
    <property type="evidence" value="ECO:0007669"/>
    <property type="project" value="InterPro"/>
</dbReference>
<evidence type="ECO:0000313" key="8">
    <source>
        <dbReference type="EMBL" id="VYT17739.1"/>
    </source>
</evidence>
<dbReference type="Pfam" id="PF02384">
    <property type="entry name" value="N6_Mtase"/>
    <property type="match status" value="1"/>
</dbReference>
<evidence type="ECO:0000256" key="3">
    <source>
        <dbReference type="ARBA" id="ARBA00022679"/>
    </source>
</evidence>
<dbReference type="InterPro" id="IPR025931">
    <property type="entry name" value="TaqI_C"/>
</dbReference>
<feature type="domain" description="TaqI-like C-terminal specificity" evidence="7">
    <location>
        <begin position="545"/>
        <end position="657"/>
    </location>
</feature>
<dbReference type="SUPFAM" id="SSF53335">
    <property type="entry name" value="S-adenosyl-L-methionine-dependent methyltransferases"/>
    <property type="match status" value="1"/>
</dbReference>
<evidence type="ECO:0000259" key="7">
    <source>
        <dbReference type="Pfam" id="PF12950"/>
    </source>
</evidence>
<keyword evidence="4" id="KW-0680">Restriction system</keyword>
<dbReference type="PRINTS" id="PR00507">
    <property type="entry name" value="N12N6MTFRASE"/>
</dbReference>
<reference evidence="8" key="1">
    <citation type="submission" date="2019-11" db="EMBL/GenBank/DDBJ databases">
        <authorList>
            <person name="Feng L."/>
        </authorList>
    </citation>
    <scope>NUCLEOTIDE SEQUENCE</scope>
    <source>
        <strain evidence="8">BhanseniiLFYP23</strain>
    </source>
</reference>
<evidence type="ECO:0000256" key="4">
    <source>
        <dbReference type="ARBA" id="ARBA00022747"/>
    </source>
</evidence>
<dbReference type="EMBL" id="CACRSY010000014">
    <property type="protein sequence ID" value="VYT17739.1"/>
    <property type="molecule type" value="Genomic_DNA"/>
</dbReference>
<dbReference type="RefSeq" id="WP_156342492.1">
    <property type="nucleotide sequence ID" value="NZ_CACRSY010000014.1"/>
</dbReference>
<keyword evidence="2 8" id="KW-0489">Methyltransferase</keyword>
<feature type="domain" description="DNA methylase adenine-specific" evidence="6">
    <location>
        <begin position="258"/>
        <end position="456"/>
    </location>
</feature>
<dbReference type="PROSITE" id="PS00092">
    <property type="entry name" value="N6_MTASE"/>
    <property type="match status" value="1"/>
</dbReference>
<accession>A0A6N2UJA0</accession>
<comment type="catalytic activity">
    <reaction evidence="5">
        <text>a 2'-deoxyadenosine in DNA + S-adenosyl-L-methionine = an N(6)-methyl-2'-deoxyadenosine in DNA + S-adenosyl-L-homocysteine + H(+)</text>
        <dbReference type="Rhea" id="RHEA:15197"/>
        <dbReference type="Rhea" id="RHEA-COMP:12418"/>
        <dbReference type="Rhea" id="RHEA-COMP:12419"/>
        <dbReference type="ChEBI" id="CHEBI:15378"/>
        <dbReference type="ChEBI" id="CHEBI:57856"/>
        <dbReference type="ChEBI" id="CHEBI:59789"/>
        <dbReference type="ChEBI" id="CHEBI:90615"/>
        <dbReference type="ChEBI" id="CHEBI:90616"/>
        <dbReference type="EC" id="2.1.1.72"/>
    </reaction>
</comment>
<organism evidence="8">
    <name type="scientific">Blautia hansenii</name>
    <name type="common">Ruminococcus hansenii</name>
    <dbReference type="NCBI Taxonomy" id="1322"/>
    <lineage>
        <taxon>Bacteria</taxon>
        <taxon>Bacillati</taxon>
        <taxon>Bacillota</taxon>
        <taxon>Clostridia</taxon>
        <taxon>Lachnospirales</taxon>
        <taxon>Lachnospiraceae</taxon>
        <taxon>Blautia</taxon>
    </lineage>
</organism>
<sequence length="721" mass="81727">MDYISVKEAAQKFQLSERRVQKLCETNRIDGCTMVSGIWLIPAMAKKPSDERLSSAPKSEDDLTLKELCEELSISTATGRNWIKLGKLTPECTDKRTPYFSKKYVAQLYAELHSGENKALKSRRNKKFISGNSLYNSYVSEQCQNIQSLQKLLDLITARNIDLDVSIIQLLVADCALHLFLYKQELQMEKSPNLLLQFLTEQFSIGEYDKLIRNLIDDTETAISFCRTHSSIFNIEYVYEPTEDILGLIYISCKNIGNRKATGSYYTPTKVVKNLISKLDFQATPKILDPCCGTGNFLLQLPDHIPFDSVFGNDIDTVSVKITRLNMALKYDVPVSSICEHITAFNYLTEYTNTGFRYIIGNPPWGFEFSVSEKNKLRKLFKATSSKNIESYDIFIEQSLNHLSDNGHLAFILPEAILNVKAHTNIREIILKNCSIKNIDFLGNAFDGVQCPCILLDLQCTRSPLSTLGMNVNTGSDAFTINLERKVTSKYFSFTTTDAEYQVLNKIKTIKNASFLLGNADFALGIVTGNNKKYISNVKTSENEMVLKGADILKYHINTTTNYITFEPENFQQVAPTEIYRAQEKLLYRFISNQFVFAYDDKQTLSLNSCNIVIPKIPGIKIKYVLAILNSRIAQFIYKKEFNSVKILRSHIENIPIPFIDEAAQDKIIAITDKLIAGLSSEETIHVYNELDALIAEIFNLNPSEIEIIKKAVDGENKFLL</sequence>
<evidence type="ECO:0000259" key="6">
    <source>
        <dbReference type="Pfam" id="PF02384"/>
    </source>
</evidence>
<gene>
    <name evidence="8" type="primary">vspIM</name>
    <name evidence="8" type="ORF">BHLFYP23_00472</name>
</gene>
<dbReference type="PANTHER" id="PTHR33841">
    <property type="entry name" value="DNA METHYLTRANSFERASE YEEA-RELATED"/>
    <property type="match status" value="1"/>
</dbReference>
<dbReference type="InterPro" id="IPR002052">
    <property type="entry name" value="DNA_methylase_N6_adenine_CS"/>
</dbReference>